<dbReference type="EMBL" id="MF678788">
    <property type="protein sequence ID" value="ASZ75558.1"/>
    <property type="molecule type" value="Genomic_DNA"/>
</dbReference>
<dbReference type="OrthoDB" id="24407at10239"/>
<evidence type="ECO:0000313" key="2">
    <source>
        <dbReference type="Proteomes" id="UP000221448"/>
    </source>
</evidence>
<sequence length="73" mass="8690">MAMENDLVRVFKREVGNYKMIRLYCNSSLSEQEYLEVTQYPDGDCVVYLNSEYNEEITLSKKQLEKLVEELKE</sequence>
<gene>
    <name evidence="1" type="ORF">phiSHEF2_33</name>
</gene>
<keyword evidence="2" id="KW-1185">Reference proteome</keyword>
<organism evidence="1 2">
    <name type="scientific">Enterococcus phage phiSHEF2</name>
    <dbReference type="NCBI Taxonomy" id="2030922"/>
    <lineage>
        <taxon>Viruses</taxon>
        <taxon>Duplodnaviria</taxon>
        <taxon>Heunggongvirae</taxon>
        <taxon>Uroviricota</taxon>
        <taxon>Caudoviricetes</taxon>
        <taxon>Efquatrovirus</taxon>
        <taxon>Efquatrovirus SHEF2</taxon>
    </lineage>
</organism>
<reference evidence="1 2" key="1">
    <citation type="submission" date="2017-08" db="EMBL/GenBank/DDBJ databases">
        <title>Sequence of Bacteriophage phiSHEF2, isolated from wastewater with target organism Enterococcus faecalis OS16.</title>
        <authorList>
            <person name="Stafford G.P."/>
            <person name="Al-Zubidi M.I."/>
        </authorList>
    </citation>
    <scope>NUCLEOTIDE SEQUENCE [LARGE SCALE GENOMIC DNA]</scope>
</reference>
<protein>
    <submittedName>
        <fullName evidence="1">Uncharacterized protein</fullName>
    </submittedName>
</protein>
<proteinExistence type="predicted"/>
<dbReference type="Proteomes" id="UP000221448">
    <property type="component" value="Segment"/>
</dbReference>
<name>A0A249XUA8_9CAUD</name>
<accession>A0A249XUA8</accession>
<evidence type="ECO:0000313" key="1">
    <source>
        <dbReference type="EMBL" id="ASZ75558.1"/>
    </source>
</evidence>